<dbReference type="AlphaFoldDB" id="A0A1R3H9M8"/>
<dbReference type="Proteomes" id="UP000188268">
    <property type="component" value="Unassembled WGS sequence"/>
</dbReference>
<evidence type="ECO:0000313" key="2">
    <source>
        <dbReference type="Proteomes" id="UP000188268"/>
    </source>
</evidence>
<name>A0A1R3H9M8_COCAP</name>
<accession>A0A1R3H9M8</accession>
<keyword evidence="2" id="KW-1185">Reference proteome</keyword>
<proteinExistence type="predicted"/>
<reference evidence="1 2" key="1">
    <citation type="submission" date="2013-09" db="EMBL/GenBank/DDBJ databases">
        <title>Corchorus capsularis genome sequencing.</title>
        <authorList>
            <person name="Alam M."/>
            <person name="Haque M.S."/>
            <person name="Islam M.S."/>
            <person name="Emdad E.M."/>
            <person name="Islam M.M."/>
            <person name="Ahmed B."/>
            <person name="Halim A."/>
            <person name="Hossen Q.M.M."/>
            <person name="Hossain M.Z."/>
            <person name="Ahmed R."/>
            <person name="Khan M.M."/>
            <person name="Islam R."/>
            <person name="Rashid M.M."/>
            <person name="Khan S.A."/>
            <person name="Rahman M.S."/>
            <person name="Alam M."/>
        </authorList>
    </citation>
    <scope>NUCLEOTIDE SEQUENCE [LARGE SCALE GENOMIC DNA]</scope>
    <source>
        <strain evidence="2">cv. CVL-1</strain>
        <tissue evidence="1">Whole seedling</tissue>
    </source>
</reference>
<comment type="caution">
    <text evidence="1">The sequence shown here is derived from an EMBL/GenBank/DDBJ whole genome shotgun (WGS) entry which is preliminary data.</text>
</comment>
<dbReference type="Gramene" id="OMO66973">
    <property type="protein sequence ID" value="OMO66973"/>
    <property type="gene ID" value="CCACVL1_20872"/>
</dbReference>
<organism evidence="1 2">
    <name type="scientific">Corchorus capsularis</name>
    <name type="common">Jute</name>
    <dbReference type="NCBI Taxonomy" id="210143"/>
    <lineage>
        <taxon>Eukaryota</taxon>
        <taxon>Viridiplantae</taxon>
        <taxon>Streptophyta</taxon>
        <taxon>Embryophyta</taxon>
        <taxon>Tracheophyta</taxon>
        <taxon>Spermatophyta</taxon>
        <taxon>Magnoliopsida</taxon>
        <taxon>eudicotyledons</taxon>
        <taxon>Gunneridae</taxon>
        <taxon>Pentapetalae</taxon>
        <taxon>rosids</taxon>
        <taxon>malvids</taxon>
        <taxon>Malvales</taxon>
        <taxon>Malvaceae</taxon>
        <taxon>Grewioideae</taxon>
        <taxon>Apeibeae</taxon>
        <taxon>Corchorus</taxon>
    </lineage>
</organism>
<protein>
    <submittedName>
        <fullName evidence="1">Uncharacterized protein</fullName>
    </submittedName>
</protein>
<gene>
    <name evidence="1" type="ORF">CCACVL1_20872</name>
</gene>
<sequence>MSNRSIRFKSICKIKTQKPRVFGFLYLELGVSKRKEYAFVFVIWKWKRRRNKSLPPVRSGHDRCETFPRCYCARLDQGAVTLLGSHEGKKFDAREASSQLGFEGRGWRCSGLGFSRRYWGSVRVGKRKRRRRRRRVALLRNLQL</sequence>
<evidence type="ECO:0000313" key="1">
    <source>
        <dbReference type="EMBL" id="OMO66973.1"/>
    </source>
</evidence>
<dbReference type="EMBL" id="AWWV01012464">
    <property type="protein sequence ID" value="OMO66973.1"/>
    <property type="molecule type" value="Genomic_DNA"/>
</dbReference>